<dbReference type="AlphaFoldDB" id="A0A292Z492"/>
<protein>
    <submittedName>
        <fullName evidence="1">Uncharacterized protein</fullName>
    </submittedName>
</protein>
<comment type="caution">
    <text evidence="1">The sequence shown here is derived from an EMBL/GenBank/DDBJ whole genome shotgun (WGS) entry which is preliminary data.</text>
</comment>
<reference evidence="1 2" key="1">
    <citation type="journal article" date="2013" name="Biodegradation">
        <title>Occurrence of 4-tert-butylphenol (4-t-BP) biodegradation in an aquatic sample caused by the presence of Spirodela polyrrhiza and isolation of a 4-t-BP-utilizing bacterium.</title>
        <authorList>
            <person name="Ogata Y."/>
            <person name="Toyama T."/>
            <person name="Yu N."/>
            <person name="Wang X."/>
            <person name="Sei K."/>
            <person name="Ike M."/>
        </authorList>
    </citation>
    <scope>NUCLEOTIDE SEQUENCE [LARGE SCALE GENOMIC DNA]</scope>
    <source>
        <strain evidence="1 2">OMI</strain>
    </source>
</reference>
<name>A0A292Z492_SPHSA</name>
<reference evidence="1 2" key="2">
    <citation type="journal article" date="2013" name="Environ. Sci. Technol.">
        <title>The 4-tert-butylphenol-utilizing bacterium Sphingobium fuliginis OMI can degrade bisphenols via phenolic ring hydroxylation and meta-cleavage pathway.</title>
        <authorList>
            <person name="Ogata Y."/>
            <person name="Goda S."/>
            <person name="Toyama T."/>
            <person name="Sei K."/>
            <person name="Ike M."/>
        </authorList>
    </citation>
    <scope>NUCLEOTIDE SEQUENCE [LARGE SCALE GENOMIC DNA]</scope>
    <source>
        <strain evidence="1 2">OMI</strain>
    </source>
</reference>
<evidence type="ECO:0000313" key="1">
    <source>
        <dbReference type="EMBL" id="GAY20742.1"/>
    </source>
</evidence>
<gene>
    <name evidence="1" type="ORF">SFOMI_1272</name>
</gene>
<dbReference type="Proteomes" id="UP000221538">
    <property type="component" value="Unassembled WGS sequence"/>
</dbReference>
<accession>A0A292Z492</accession>
<dbReference type="EMBL" id="BEWI01000031">
    <property type="protein sequence ID" value="GAY20742.1"/>
    <property type="molecule type" value="Genomic_DNA"/>
</dbReference>
<evidence type="ECO:0000313" key="2">
    <source>
        <dbReference type="Proteomes" id="UP000221538"/>
    </source>
</evidence>
<organism evidence="1 2">
    <name type="scientific">Sphingobium fuliginis (strain ATCC 27551)</name>
    <dbReference type="NCBI Taxonomy" id="336203"/>
    <lineage>
        <taxon>Bacteria</taxon>
        <taxon>Pseudomonadati</taxon>
        <taxon>Pseudomonadota</taxon>
        <taxon>Alphaproteobacteria</taxon>
        <taxon>Sphingomonadales</taxon>
        <taxon>Sphingomonadaceae</taxon>
        <taxon>Sphingobium</taxon>
    </lineage>
</organism>
<sequence length="41" mass="4435">MRAPAQREHVVQEDCLSFQVAPVVSVVVPILPGRCVFGRSG</sequence>
<proteinExistence type="predicted"/>